<name>A0A0S2FHS7_LYSAN</name>
<gene>
    <name evidence="2" type="ORF">LA76x_4970</name>
</gene>
<feature type="region of interest" description="Disordered" evidence="1">
    <location>
        <begin position="22"/>
        <end position="43"/>
    </location>
</feature>
<evidence type="ECO:0000313" key="2">
    <source>
        <dbReference type="EMBL" id="ALN83072.1"/>
    </source>
</evidence>
<dbReference type="EMBL" id="CP011129">
    <property type="protein sequence ID" value="ALN83072.1"/>
    <property type="molecule type" value="Genomic_DNA"/>
</dbReference>
<protein>
    <submittedName>
        <fullName evidence="2">Uncharacterized protein</fullName>
    </submittedName>
</protein>
<dbReference type="Proteomes" id="UP000060787">
    <property type="component" value="Chromosome"/>
</dbReference>
<evidence type="ECO:0000256" key="1">
    <source>
        <dbReference type="SAM" id="MobiDB-lite"/>
    </source>
</evidence>
<accession>A0A0S2FHS7</accession>
<dbReference type="KEGG" id="lab:LA76x_4970"/>
<reference evidence="2 3" key="1">
    <citation type="journal article" date="2015" name="BMC Genomics">
        <title>Comparative genomics and metabolic profiling of the genus Lysobacter.</title>
        <authorList>
            <person name="de Bruijn I."/>
            <person name="Cheng X."/>
            <person name="de Jager V."/>
            <person name="Exposito R.G."/>
            <person name="Watrous J."/>
            <person name="Patel N."/>
            <person name="Postma J."/>
            <person name="Dorrestein P.C."/>
            <person name="Kobayashi D."/>
            <person name="Raaijmakers J.M."/>
        </authorList>
    </citation>
    <scope>NUCLEOTIDE SEQUENCE [LARGE SCALE GENOMIC DNA]</scope>
    <source>
        <strain evidence="2 3">76</strain>
    </source>
</reference>
<proteinExistence type="predicted"/>
<keyword evidence="3" id="KW-1185">Reference proteome</keyword>
<dbReference type="PATRIC" id="fig|84531.8.peg.4960"/>
<sequence length="74" mass="8470">MGDIQTPIDAFVGRFIHNSHNRIGSLSGEWSRQESDKQGRGQSIHSFHEIRPVFHWGVAAFADWKPHLIMNFSP</sequence>
<organism evidence="2 3">
    <name type="scientific">Lysobacter antibioticus</name>
    <dbReference type="NCBI Taxonomy" id="84531"/>
    <lineage>
        <taxon>Bacteria</taxon>
        <taxon>Pseudomonadati</taxon>
        <taxon>Pseudomonadota</taxon>
        <taxon>Gammaproteobacteria</taxon>
        <taxon>Lysobacterales</taxon>
        <taxon>Lysobacteraceae</taxon>
        <taxon>Lysobacter</taxon>
    </lineage>
</organism>
<dbReference type="AlphaFoldDB" id="A0A0S2FHS7"/>
<evidence type="ECO:0000313" key="3">
    <source>
        <dbReference type="Proteomes" id="UP000060787"/>
    </source>
</evidence>